<name>A0A4P7A2S3_9BACL</name>
<sequence>MIHKVMGFGSGTISIGGNVFIYNISTKKLSQLTHYDAKIQITKLKMNEIKKIHLNGIKYTDDNYSYFEEFSDEISL</sequence>
<gene>
    <name evidence="1" type="ORF">E2636_18585</name>
</gene>
<evidence type="ECO:0000313" key="2">
    <source>
        <dbReference type="Proteomes" id="UP000294292"/>
    </source>
</evidence>
<dbReference type="Proteomes" id="UP000294292">
    <property type="component" value="Plasmid unnamed"/>
</dbReference>
<keyword evidence="1" id="KW-0614">Plasmid</keyword>
<dbReference type="AlphaFoldDB" id="A0A4P7A2S3"/>
<evidence type="ECO:0000313" key="1">
    <source>
        <dbReference type="EMBL" id="QBP43167.1"/>
    </source>
</evidence>
<dbReference type="KEGG" id="panc:E2636_18585"/>
<accession>A0A4P7A2S3</accession>
<keyword evidence="2" id="KW-1185">Reference proteome</keyword>
<geneLocation type="plasmid" evidence="1">
    <name>unnamed</name>
</geneLocation>
<proteinExistence type="predicted"/>
<dbReference type="OrthoDB" id="2882585at2"/>
<protein>
    <submittedName>
        <fullName evidence="1">DUF4652 domain-containing protein</fullName>
    </submittedName>
</protein>
<dbReference type="Gene3D" id="2.40.128.660">
    <property type="entry name" value="Uncharacterised protein PF15525, DUF4652"/>
    <property type="match status" value="1"/>
</dbReference>
<reference evidence="1 2" key="1">
    <citation type="submission" date="2019-03" db="EMBL/GenBank/DDBJ databases">
        <title>Complete genome sequence of Paenisporosarcina antarctica CGMCC 1.6503T.</title>
        <authorList>
            <person name="Rong J.-C."/>
            <person name="Chi N.-Y."/>
            <person name="Zhang Q.-F."/>
        </authorList>
    </citation>
    <scope>NUCLEOTIDE SEQUENCE [LARGE SCALE GENOMIC DNA]</scope>
    <source>
        <strain evidence="1 2">CGMCC 1.6503</strain>
        <plasmid evidence="1 2">unnamed</plasmid>
    </source>
</reference>
<organism evidence="1 2">
    <name type="scientific">Paenisporosarcina antarctica</name>
    <dbReference type="NCBI Taxonomy" id="417367"/>
    <lineage>
        <taxon>Bacteria</taxon>
        <taxon>Bacillati</taxon>
        <taxon>Bacillota</taxon>
        <taxon>Bacilli</taxon>
        <taxon>Bacillales</taxon>
        <taxon>Caryophanaceae</taxon>
        <taxon>Paenisporosarcina</taxon>
    </lineage>
</organism>
<dbReference type="EMBL" id="CP038016">
    <property type="protein sequence ID" value="QBP43167.1"/>
    <property type="molecule type" value="Genomic_DNA"/>
</dbReference>